<protein>
    <submittedName>
        <fullName evidence="3">Putative transmembrane protein (Alph_Pro_TM)</fullName>
    </submittedName>
</protein>
<keyword evidence="2" id="KW-0732">Signal</keyword>
<keyword evidence="1" id="KW-1133">Transmembrane helix</keyword>
<evidence type="ECO:0000313" key="3">
    <source>
        <dbReference type="EMBL" id="SLN23688.1"/>
    </source>
</evidence>
<evidence type="ECO:0000256" key="1">
    <source>
        <dbReference type="SAM" id="Phobius"/>
    </source>
</evidence>
<keyword evidence="1" id="KW-0472">Membrane</keyword>
<dbReference type="RefSeq" id="WP_085877620.1">
    <property type="nucleotide sequence ID" value="NZ_FWFZ01000002.1"/>
</dbReference>
<accession>A0A1Y5RT07</accession>
<proteinExistence type="predicted"/>
<organism evidence="3 4">
    <name type="scientific">Roseisalinus antarcticus</name>
    <dbReference type="NCBI Taxonomy" id="254357"/>
    <lineage>
        <taxon>Bacteria</taxon>
        <taxon>Pseudomonadati</taxon>
        <taxon>Pseudomonadota</taxon>
        <taxon>Alphaproteobacteria</taxon>
        <taxon>Rhodobacterales</taxon>
        <taxon>Roseobacteraceae</taxon>
        <taxon>Roseisalinus</taxon>
    </lineage>
</organism>
<dbReference type="InterPro" id="IPR019088">
    <property type="entry name" value="CHP02186-rel_TM"/>
</dbReference>
<keyword evidence="1 3" id="KW-0812">Transmembrane</keyword>
<evidence type="ECO:0000313" key="4">
    <source>
        <dbReference type="Proteomes" id="UP000193900"/>
    </source>
</evidence>
<feature type="transmembrane region" description="Helical" evidence="1">
    <location>
        <begin position="226"/>
        <end position="247"/>
    </location>
</feature>
<gene>
    <name evidence="3" type="ORF">ROA7023_00713</name>
</gene>
<name>A0A1Y5RT07_9RHOB</name>
<dbReference type="OrthoDB" id="9815212at2"/>
<dbReference type="EMBL" id="FWFZ01000002">
    <property type="protein sequence ID" value="SLN23688.1"/>
    <property type="molecule type" value="Genomic_DNA"/>
</dbReference>
<dbReference type="AlphaFoldDB" id="A0A1Y5RT07"/>
<sequence length="252" mass="27412">MIRLALLWLALVATPARAEEVVLGLSQDEVSITATFDGSEILIFGAVKRDAPIPAGGPLSVIVTVQGPREPVVVRRKDRVAGIWVNTDAMPMDLAPSFYAVATTGPFFDVISHTEDLRHQVSIEHAIRAVGDREGITDPERFRTALIRIRTGQNLYQQLEGAVEFSESTLFNTSISLPANLTEGAYATRIFLTRDGAVVDTYEGVIQVQKVGLERFLFNLAQQQPLAYGLLSLFIAITAGWGASAAFRALKS</sequence>
<keyword evidence="4" id="KW-1185">Reference proteome</keyword>
<feature type="signal peptide" evidence="2">
    <location>
        <begin position="1"/>
        <end position="18"/>
    </location>
</feature>
<evidence type="ECO:0000256" key="2">
    <source>
        <dbReference type="SAM" id="SignalP"/>
    </source>
</evidence>
<reference evidence="3 4" key="1">
    <citation type="submission" date="2017-03" db="EMBL/GenBank/DDBJ databases">
        <authorList>
            <person name="Afonso C.L."/>
            <person name="Miller P.J."/>
            <person name="Scott M.A."/>
            <person name="Spackman E."/>
            <person name="Goraichik I."/>
            <person name="Dimitrov K.M."/>
            <person name="Suarez D.L."/>
            <person name="Swayne D.E."/>
        </authorList>
    </citation>
    <scope>NUCLEOTIDE SEQUENCE [LARGE SCALE GENOMIC DNA]</scope>
    <source>
        <strain evidence="3 4">CECT 7023</strain>
    </source>
</reference>
<feature type="chain" id="PRO_5012961045" evidence="2">
    <location>
        <begin position="19"/>
        <end position="252"/>
    </location>
</feature>
<dbReference type="Proteomes" id="UP000193900">
    <property type="component" value="Unassembled WGS sequence"/>
</dbReference>
<dbReference type="Pfam" id="PF09608">
    <property type="entry name" value="Alph_Pro_TM"/>
    <property type="match status" value="1"/>
</dbReference>